<dbReference type="Gene3D" id="3.40.50.150">
    <property type="entry name" value="Vaccinia Virus protein VP39"/>
    <property type="match status" value="2"/>
</dbReference>
<reference evidence="3 4" key="1">
    <citation type="journal article" date="2019" name="Int. J. Syst. Evol. Microbiol.">
        <title>The Global Catalogue of Microorganisms (GCM) 10K type strain sequencing project: providing services to taxonomists for standard genome sequencing and annotation.</title>
        <authorList>
            <consortium name="The Broad Institute Genomics Platform"/>
            <consortium name="The Broad Institute Genome Sequencing Center for Infectious Disease"/>
            <person name="Wu L."/>
            <person name="Ma J."/>
        </authorList>
    </citation>
    <scope>NUCLEOTIDE SEQUENCE [LARGE SCALE GENOMIC DNA]</scope>
    <source>
        <strain evidence="3 4">GX26</strain>
    </source>
</reference>
<evidence type="ECO:0000313" key="3">
    <source>
        <dbReference type="EMBL" id="MFC6953478.1"/>
    </source>
</evidence>
<keyword evidence="1" id="KW-0175">Coiled coil</keyword>
<dbReference type="PROSITE" id="PS00092">
    <property type="entry name" value="N6_MTASE"/>
    <property type="match status" value="1"/>
</dbReference>
<protein>
    <submittedName>
        <fullName evidence="3">DUF1156 domain-containing protein</fullName>
    </submittedName>
</protein>
<feature type="coiled-coil region" evidence="1">
    <location>
        <begin position="164"/>
        <end position="191"/>
    </location>
</feature>
<keyword evidence="4" id="KW-1185">Reference proteome</keyword>
<dbReference type="InterPro" id="IPR009537">
    <property type="entry name" value="DUF1156"/>
</dbReference>
<dbReference type="RefSeq" id="WP_336350436.1">
    <property type="nucleotide sequence ID" value="NZ_JAZAQL010000002.1"/>
</dbReference>
<dbReference type="SUPFAM" id="SSF53335">
    <property type="entry name" value="S-adenosyl-L-methionine-dependent methyltransferases"/>
    <property type="match status" value="1"/>
</dbReference>
<organism evidence="3 4">
    <name type="scientific">Halorubellus litoreus</name>
    <dbReference type="NCBI Taxonomy" id="755308"/>
    <lineage>
        <taxon>Archaea</taxon>
        <taxon>Methanobacteriati</taxon>
        <taxon>Methanobacteriota</taxon>
        <taxon>Stenosarchaea group</taxon>
        <taxon>Halobacteria</taxon>
        <taxon>Halobacteriales</taxon>
        <taxon>Halorubellaceae</taxon>
        <taxon>Halorubellus</taxon>
    </lineage>
</organism>
<comment type="caution">
    <text evidence="3">The sequence shown here is derived from an EMBL/GenBank/DDBJ whole genome shotgun (WGS) entry which is preliminary data.</text>
</comment>
<feature type="domain" description="DUF1156" evidence="2">
    <location>
        <begin position="22"/>
        <end position="76"/>
    </location>
</feature>
<sequence>MSKEIGESKEGERKTLPIEKGYPIEQVNDIVDRENQSKRYYRPLYTMHKWWARRLGSVFRTISLYTLIDDPASLSIHDAGSDNQKLGDFLDNQDSLRDLVNNVDLGDPDSLWQLYNKDVRVENKRVLDPFMGGGTSLIEASRFGASVVGNDLNPVAWFVTKKELEAGETDIAELEAAFDQVESQVKEELTDHYSTECPECERTADVMYYLWVTELDCTSCFETISLFKDYRVAKGRYGNKGKYNILCPDCESIFHVDDWRSECECDCGNEFIPAEGPAKGAEYSCTSCGQQYSVMDAGQEQGGYGSRMYAIEYYCPHCDEEGRDRSVYKGYKQAEEVDIEKYENAVEEWQESEGLESYVPSQEVPLGILTDSTAFEGSIGGGHNLLGHGYDEWTDIFDERQLLCLSKLLGAIDDVENQNAKEYLLLALSDSLMFSNTFTIYNRQRHNIEGIFKTNSFKPQKEYVENNVWGTEYGRGTFLKSWKKVLAGVEWAEAPVERYIQDGSTKKTEPFNQPVGENHEVHCGDMRELEYENEFDAVLTDPPYYNNVIYSELSNFFYVWQRLLLKDEYEYFEPDTTPRADSIVANPAEGKDETDFEEELFQSFSKVHQALKQDGVLAFTYHHSDAESWGELLGALCEVGFEVTATYPVTADTNRATYKLNEGESVDFDIIIVARPAQDRQPISWNSLRRNIYRTAQKTRQRLEENRDLSRGDIGVVEMGRCFHEYSKHHGKVERAGDTMTAKDVVDEIYGVIQHGSDIGEIDVFLDLIETPDASFNDLNKLSRGTNATPERMEDMQLYRMDDGFKLGMWDDEKRIAYIQSRLDSDEELTNLDKAQFLRYRWEHGKNVSDYLSKWEITDDLRELCEGLADATGDDTYRNILESRLSDY</sequence>
<gene>
    <name evidence="3" type="ORF">ACFQGB_11450</name>
</gene>
<dbReference type="EMBL" id="JBHSXN010000002">
    <property type="protein sequence ID" value="MFC6953478.1"/>
    <property type="molecule type" value="Genomic_DNA"/>
</dbReference>
<dbReference type="Proteomes" id="UP001596395">
    <property type="component" value="Unassembled WGS sequence"/>
</dbReference>
<dbReference type="AlphaFoldDB" id="A0ABD5VIE5"/>
<dbReference type="InterPro" id="IPR029063">
    <property type="entry name" value="SAM-dependent_MTases_sf"/>
</dbReference>
<proteinExistence type="predicted"/>
<dbReference type="InterPro" id="IPR002052">
    <property type="entry name" value="DNA_methylase_N6_adenine_CS"/>
</dbReference>
<name>A0ABD5VIE5_9EURY</name>
<dbReference type="Pfam" id="PF06634">
    <property type="entry name" value="DUF1156"/>
    <property type="match status" value="1"/>
</dbReference>
<evidence type="ECO:0000313" key="4">
    <source>
        <dbReference type="Proteomes" id="UP001596395"/>
    </source>
</evidence>
<accession>A0ABD5VIE5</accession>
<evidence type="ECO:0000259" key="2">
    <source>
        <dbReference type="Pfam" id="PF06634"/>
    </source>
</evidence>
<evidence type="ECO:0000256" key="1">
    <source>
        <dbReference type="SAM" id="Coils"/>
    </source>
</evidence>